<keyword evidence="1" id="KW-0732">Signal</keyword>
<evidence type="ECO:0008006" key="4">
    <source>
        <dbReference type="Google" id="ProtNLM"/>
    </source>
</evidence>
<dbReference type="Proteomes" id="UP000716291">
    <property type="component" value="Unassembled WGS sequence"/>
</dbReference>
<name>A0A9P6X0P9_RHIOR</name>
<dbReference type="Pfam" id="PF08757">
    <property type="entry name" value="CotH"/>
    <property type="match status" value="1"/>
</dbReference>
<sequence>MLINWLSISLVLVTAFVIVEGKHLVEEITYSVIALLNDSQLMGVEIDSAVHILQLDQPSTILYSGKAPIARHSYRYVKINVENHHVTAEEFYRPPEITDTVNEYFNRTWNKKQITPFPQVYEPLPIIRRIPTKLHKEGEIPTIHLIANQQDLDNMHNNYFENIDITASMSYVSLTDSLFYRNVEVSIAGHESRWMPKASYNIKLKKHKRIYGFKRIKLRSLANDPSYMREQLAYDMIKSLGLPSTEFSYCRVFLNDKEIGLFGLIETFQDPWTALEFGDGDEDYDGGNVYQANGRSSTHYDSDLGYMKNLTAYGDGQYELKAGKKSDFAPLQKLTRFIADAPVEDKNIVDIWNSKINMDTYLRAMVLEVLNAYFDGYLNNAHNFYLFKDPDADNYIYISADLDSTLGFSVSNLDPMITGDYRTFPGMYKQPLMVKVLQIRKFREQFEEMILDVTKRLVNPVATNGRIDDLVDMLEEDVAWDQIVPRLGTLVRNMLRMHNISMENGRIAPEIDIKPMIAQALASYNNEAQPFAALIPDNPGDFDRAVDYAYIVLRGMPFLQAVNGPTGHDVVIGVKEFFWKISRNVLKFYNSIKS</sequence>
<gene>
    <name evidence="2" type="ORF">G6F64_010925</name>
</gene>
<comment type="caution">
    <text evidence="2">The sequence shown here is derived from an EMBL/GenBank/DDBJ whole genome shotgun (WGS) entry which is preliminary data.</text>
</comment>
<dbReference type="InterPro" id="IPR014867">
    <property type="entry name" value="Spore_coat_CotH_CotH2/3/7"/>
</dbReference>
<dbReference type="EMBL" id="JAANQT010002437">
    <property type="protein sequence ID" value="KAG1302435.1"/>
    <property type="molecule type" value="Genomic_DNA"/>
</dbReference>
<dbReference type="AlphaFoldDB" id="A0A9P6X0P9"/>
<proteinExistence type="predicted"/>
<feature type="chain" id="PRO_5040149296" description="Coth-domain-containing protein" evidence="1">
    <location>
        <begin position="22"/>
        <end position="594"/>
    </location>
</feature>
<dbReference type="OrthoDB" id="10267127at2759"/>
<reference evidence="2" key="1">
    <citation type="journal article" date="2020" name="Microb. Genom.">
        <title>Genetic diversity of clinical and environmental Mucorales isolates obtained from an investigation of mucormycosis cases among solid organ transplant recipients.</title>
        <authorList>
            <person name="Nguyen M.H."/>
            <person name="Kaul D."/>
            <person name="Muto C."/>
            <person name="Cheng S.J."/>
            <person name="Richter R.A."/>
            <person name="Bruno V.M."/>
            <person name="Liu G."/>
            <person name="Beyhan S."/>
            <person name="Sundermann A.J."/>
            <person name="Mounaud S."/>
            <person name="Pasculle A.W."/>
            <person name="Nierman W.C."/>
            <person name="Driscoll E."/>
            <person name="Cumbie R."/>
            <person name="Clancy C.J."/>
            <person name="Dupont C.L."/>
        </authorList>
    </citation>
    <scope>NUCLEOTIDE SEQUENCE</scope>
    <source>
        <strain evidence="2">GL11</strain>
    </source>
</reference>
<accession>A0A9P6X0P9</accession>
<evidence type="ECO:0000256" key="1">
    <source>
        <dbReference type="SAM" id="SignalP"/>
    </source>
</evidence>
<dbReference type="PANTHER" id="PTHR40050">
    <property type="entry name" value="INNER SPORE COAT PROTEIN H"/>
    <property type="match status" value="1"/>
</dbReference>
<feature type="signal peptide" evidence="1">
    <location>
        <begin position="1"/>
        <end position="21"/>
    </location>
</feature>
<protein>
    <recommendedName>
        <fullName evidence="4">Coth-domain-containing protein</fullName>
    </recommendedName>
</protein>
<dbReference type="PANTHER" id="PTHR40050:SF1">
    <property type="entry name" value="INNER SPORE COAT PROTEIN H"/>
    <property type="match status" value="1"/>
</dbReference>
<organism evidence="2 3">
    <name type="scientific">Rhizopus oryzae</name>
    <name type="common">Mucormycosis agent</name>
    <name type="synonym">Rhizopus arrhizus var. delemar</name>
    <dbReference type="NCBI Taxonomy" id="64495"/>
    <lineage>
        <taxon>Eukaryota</taxon>
        <taxon>Fungi</taxon>
        <taxon>Fungi incertae sedis</taxon>
        <taxon>Mucoromycota</taxon>
        <taxon>Mucoromycotina</taxon>
        <taxon>Mucoromycetes</taxon>
        <taxon>Mucorales</taxon>
        <taxon>Mucorineae</taxon>
        <taxon>Rhizopodaceae</taxon>
        <taxon>Rhizopus</taxon>
    </lineage>
</organism>
<keyword evidence="3" id="KW-1185">Reference proteome</keyword>
<evidence type="ECO:0000313" key="2">
    <source>
        <dbReference type="EMBL" id="KAG1302435.1"/>
    </source>
</evidence>
<evidence type="ECO:0000313" key="3">
    <source>
        <dbReference type="Proteomes" id="UP000716291"/>
    </source>
</evidence>